<dbReference type="Proteomes" id="UP000653099">
    <property type="component" value="Unassembled WGS sequence"/>
</dbReference>
<keyword evidence="2" id="KW-0812">Transmembrane</keyword>
<evidence type="ECO:0000313" key="3">
    <source>
        <dbReference type="EMBL" id="GGI95000.1"/>
    </source>
</evidence>
<keyword evidence="2" id="KW-1133">Transmembrane helix</keyword>
<feature type="transmembrane region" description="Helical" evidence="2">
    <location>
        <begin position="165"/>
        <end position="185"/>
    </location>
</feature>
<keyword evidence="4" id="KW-1185">Reference proteome</keyword>
<organism evidence="3 4">
    <name type="scientific">Halobellus salinus</name>
    <dbReference type="NCBI Taxonomy" id="931585"/>
    <lineage>
        <taxon>Archaea</taxon>
        <taxon>Methanobacteriati</taxon>
        <taxon>Methanobacteriota</taxon>
        <taxon>Stenosarchaea group</taxon>
        <taxon>Halobacteria</taxon>
        <taxon>Halobacteriales</taxon>
        <taxon>Haloferacaceae</taxon>
        <taxon>Halobellus</taxon>
    </lineage>
</organism>
<dbReference type="EMBL" id="BMOC01000001">
    <property type="protein sequence ID" value="GGI95000.1"/>
    <property type="molecule type" value="Genomic_DNA"/>
</dbReference>
<evidence type="ECO:0000256" key="1">
    <source>
        <dbReference type="SAM" id="MobiDB-lite"/>
    </source>
</evidence>
<dbReference type="AlphaFoldDB" id="A0A830ENS9"/>
<feature type="transmembrane region" description="Helical" evidence="2">
    <location>
        <begin position="44"/>
        <end position="62"/>
    </location>
</feature>
<accession>A0A830ENS9</accession>
<evidence type="ECO:0000256" key="2">
    <source>
        <dbReference type="SAM" id="Phobius"/>
    </source>
</evidence>
<proteinExistence type="predicted"/>
<protein>
    <recommendedName>
        <fullName evidence="5">Zinc ribbon domain-containing protein</fullName>
    </recommendedName>
</protein>
<reference evidence="3" key="2">
    <citation type="submission" date="2020-09" db="EMBL/GenBank/DDBJ databases">
        <authorList>
            <person name="Sun Q."/>
            <person name="Ohkuma M."/>
        </authorList>
    </citation>
    <scope>NUCLEOTIDE SEQUENCE</scope>
    <source>
        <strain evidence="3">JCM 14359</strain>
    </source>
</reference>
<feature type="region of interest" description="Disordered" evidence="1">
    <location>
        <begin position="122"/>
        <end position="149"/>
    </location>
</feature>
<dbReference type="RefSeq" id="WP_188785468.1">
    <property type="nucleotide sequence ID" value="NZ_BMOC01000001.1"/>
</dbReference>
<evidence type="ECO:0000313" key="4">
    <source>
        <dbReference type="Proteomes" id="UP000653099"/>
    </source>
</evidence>
<evidence type="ECO:0008006" key="5">
    <source>
        <dbReference type="Google" id="ProtNLM"/>
    </source>
</evidence>
<gene>
    <name evidence="3" type="ORF">GCM10008995_01510</name>
</gene>
<dbReference type="OrthoDB" id="351370at2157"/>
<feature type="transmembrane region" description="Helical" evidence="2">
    <location>
        <begin position="191"/>
        <end position="208"/>
    </location>
</feature>
<name>A0A830ENS9_9EURY</name>
<keyword evidence="2" id="KW-0472">Membrane</keyword>
<comment type="caution">
    <text evidence="3">The sequence shown here is derived from an EMBL/GenBank/DDBJ whole genome shotgun (WGS) entry which is preliminary data.</text>
</comment>
<feature type="transmembrane region" description="Helical" evidence="2">
    <location>
        <begin position="18"/>
        <end position="38"/>
    </location>
</feature>
<feature type="compositionally biased region" description="Basic and acidic residues" evidence="1">
    <location>
        <begin position="132"/>
        <end position="146"/>
    </location>
</feature>
<sequence length="259" mass="28362">MDNNNSDKGGLTADNNPVVSWIIIVVFFTIGGVGSLLLVPNSNFVVFVVIGIVIASPFWILLTESGAQWFMNKTNDSKSNQSQTINTTSTSDREITCHNCGWENPVENNFCYDCGEELELPDDNPDSQAAKTADHNENSGTAKEEVSSLTEDSDEDFKFGVSRDILAVATYISSLLGGLLLGVWFLAQGNLMISGSILLIAVGWPLITKRGRAAVGQKPGRERRPRRKNEPSSNTKECTECGWHNHQANNNCVECDARF</sequence>
<reference evidence="3" key="1">
    <citation type="journal article" date="2014" name="Int. J. Syst. Evol. Microbiol.">
        <title>Complete genome sequence of Corynebacterium casei LMG S-19264T (=DSM 44701T), isolated from a smear-ripened cheese.</title>
        <authorList>
            <consortium name="US DOE Joint Genome Institute (JGI-PGF)"/>
            <person name="Walter F."/>
            <person name="Albersmeier A."/>
            <person name="Kalinowski J."/>
            <person name="Ruckert C."/>
        </authorList>
    </citation>
    <scope>NUCLEOTIDE SEQUENCE</scope>
    <source>
        <strain evidence="3">JCM 14359</strain>
    </source>
</reference>
<feature type="region of interest" description="Disordered" evidence="1">
    <location>
        <begin position="213"/>
        <end position="238"/>
    </location>
</feature>